<evidence type="ECO:0000313" key="3">
    <source>
        <dbReference type="Proteomes" id="UP000887229"/>
    </source>
</evidence>
<proteinExistence type="predicted"/>
<dbReference type="GO" id="GO:0003735">
    <property type="term" value="F:structural constituent of ribosome"/>
    <property type="evidence" value="ECO:0007669"/>
    <property type="project" value="TreeGrafter"/>
</dbReference>
<dbReference type="PANTHER" id="PTHR28058">
    <property type="entry name" value="37S RIBOSOMAL PROTEIN MRP51, MITOCHONDRIAL"/>
    <property type="match status" value="1"/>
</dbReference>
<organism evidence="2 3">
    <name type="scientific">Emericellopsis atlantica</name>
    <dbReference type="NCBI Taxonomy" id="2614577"/>
    <lineage>
        <taxon>Eukaryota</taxon>
        <taxon>Fungi</taxon>
        <taxon>Dikarya</taxon>
        <taxon>Ascomycota</taxon>
        <taxon>Pezizomycotina</taxon>
        <taxon>Sordariomycetes</taxon>
        <taxon>Hypocreomycetidae</taxon>
        <taxon>Hypocreales</taxon>
        <taxon>Bionectriaceae</taxon>
        <taxon>Emericellopsis</taxon>
    </lineage>
</organism>
<dbReference type="RefSeq" id="XP_046115523.1">
    <property type="nucleotide sequence ID" value="XM_046261524.1"/>
</dbReference>
<dbReference type="AlphaFoldDB" id="A0A9P7ZGA8"/>
<keyword evidence="2" id="KW-0689">Ribosomal protein</keyword>
<reference evidence="2" key="1">
    <citation type="journal article" date="2021" name="IMA Fungus">
        <title>Genomic characterization of three marine fungi, including Emericellopsis atlantica sp. nov. with signatures of a generalist lifestyle and marine biomass degradation.</title>
        <authorList>
            <person name="Hagestad O.C."/>
            <person name="Hou L."/>
            <person name="Andersen J.H."/>
            <person name="Hansen E.H."/>
            <person name="Altermark B."/>
            <person name="Li C."/>
            <person name="Kuhnert E."/>
            <person name="Cox R.J."/>
            <person name="Crous P.W."/>
            <person name="Spatafora J.W."/>
            <person name="Lail K."/>
            <person name="Amirebrahimi M."/>
            <person name="Lipzen A."/>
            <person name="Pangilinan J."/>
            <person name="Andreopoulos W."/>
            <person name="Hayes R.D."/>
            <person name="Ng V."/>
            <person name="Grigoriev I.V."/>
            <person name="Jackson S.A."/>
            <person name="Sutton T.D.S."/>
            <person name="Dobson A.D.W."/>
            <person name="Rama T."/>
        </authorList>
    </citation>
    <scope>NUCLEOTIDE SEQUENCE</scope>
    <source>
        <strain evidence="2">TS7</strain>
    </source>
</reference>
<name>A0A9P7ZGA8_9HYPO</name>
<gene>
    <name evidence="2" type="ORF">F5Z01DRAFT_627138</name>
</gene>
<keyword evidence="3" id="KW-1185">Reference proteome</keyword>
<accession>A0A9P7ZGA8</accession>
<dbReference type="Pfam" id="PF11709">
    <property type="entry name" value="Mit_ribos_Mrp51"/>
    <property type="match status" value="1"/>
</dbReference>
<dbReference type="GeneID" id="70292427"/>
<dbReference type="GO" id="GO:0070124">
    <property type="term" value="P:mitochondrial translational initiation"/>
    <property type="evidence" value="ECO:0007669"/>
    <property type="project" value="TreeGrafter"/>
</dbReference>
<evidence type="ECO:0000313" key="2">
    <source>
        <dbReference type="EMBL" id="KAG9251599.1"/>
    </source>
</evidence>
<dbReference type="EMBL" id="MU251267">
    <property type="protein sequence ID" value="KAG9251599.1"/>
    <property type="molecule type" value="Genomic_DNA"/>
</dbReference>
<protein>
    <submittedName>
        <fullName evidence="2">Mitochondrial ribosomal protein MRP51</fullName>
    </submittedName>
</protein>
<dbReference type="OrthoDB" id="3913595at2759"/>
<feature type="compositionally biased region" description="Basic and acidic residues" evidence="1">
    <location>
        <begin position="425"/>
        <end position="449"/>
    </location>
</feature>
<comment type="caution">
    <text evidence="2">The sequence shown here is derived from an EMBL/GenBank/DDBJ whole genome shotgun (WGS) entry which is preliminary data.</text>
</comment>
<evidence type="ECO:0000256" key="1">
    <source>
        <dbReference type="SAM" id="MobiDB-lite"/>
    </source>
</evidence>
<feature type="region of interest" description="Disordered" evidence="1">
    <location>
        <begin position="425"/>
        <end position="461"/>
    </location>
</feature>
<dbReference type="PANTHER" id="PTHR28058:SF1">
    <property type="entry name" value="SMALL RIBOSOMAL SUBUNIT PROTEIN BS1M"/>
    <property type="match status" value="1"/>
</dbReference>
<keyword evidence="2" id="KW-0687">Ribonucleoprotein</keyword>
<dbReference type="GO" id="GO:0005763">
    <property type="term" value="C:mitochondrial small ribosomal subunit"/>
    <property type="evidence" value="ECO:0007669"/>
    <property type="project" value="TreeGrafter"/>
</dbReference>
<sequence>MASSVSPGAALLRSSRLFAMPKAQPELMTNTLASETATRNVPQYQAITSPLSSREKGDWGLKRPLPLKQTMATTTPLVKIRQFDSIEKITDYGSAADHVMSLEKFGEMRVAMTVPVPQSRNIGAFASVEHDPLRSVFEEDLDILTNDRSKEAVAKRWKFNGPWLAMLSEGEFKKFMRKQVQPRRSEFRTYLREVLAQKMTNEARHKAREDGSTAVTTTTAKDVTDAEYDHFVRTLRDSRAELYGYVSDFLDLPPVTQVGVADAIYAKANSEFSPYGMNGPPPSHPSAGIGYLRTTAFMENHPVYGPQEQKTPTLARIIRPRHKNAQANIGVGGFIAEIPAGSNEFTKRMLGGRYGSAHHTIKGVQQLDLDTYGGAKAYVEPSKAVVNSRGSVVISTNVAKEDAKLIADEKKGFRSIYNNKEIRRTKAAAAEEKERERAAQLEEAKRPETDILGSSETYGLS</sequence>
<dbReference type="Proteomes" id="UP000887229">
    <property type="component" value="Unassembled WGS sequence"/>
</dbReference>
<feature type="compositionally biased region" description="Polar residues" evidence="1">
    <location>
        <begin position="452"/>
        <end position="461"/>
    </location>
</feature>
<dbReference type="InterPro" id="IPR016712">
    <property type="entry name" value="Rbsml_bS1m-like"/>
</dbReference>